<sequence>MNKCKDCGLLMSEGNDFKCYRYQTDLTETEIIRERDCLFFTEPIYDDGEPLPPARLVLIKEMDIKSRKMQGPV</sequence>
<protein>
    <submittedName>
        <fullName evidence="1">Uncharacterized protein</fullName>
    </submittedName>
</protein>
<keyword evidence="2" id="KW-1185">Reference proteome</keyword>
<gene>
    <name evidence="1" type="ORF">NVS47_03985</name>
</gene>
<evidence type="ECO:0000313" key="2">
    <source>
        <dbReference type="Proteomes" id="UP001524944"/>
    </source>
</evidence>
<organism evidence="1 2">
    <name type="scientific">Dehalobacterium formicoaceticum</name>
    <dbReference type="NCBI Taxonomy" id="51515"/>
    <lineage>
        <taxon>Bacteria</taxon>
        <taxon>Bacillati</taxon>
        <taxon>Bacillota</taxon>
        <taxon>Clostridia</taxon>
        <taxon>Eubacteriales</taxon>
        <taxon>Peptococcaceae</taxon>
        <taxon>Dehalobacterium</taxon>
    </lineage>
</organism>
<dbReference type="EMBL" id="JANPWE010000001">
    <property type="protein sequence ID" value="MCR6544682.1"/>
    <property type="molecule type" value="Genomic_DNA"/>
</dbReference>
<evidence type="ECO:0000313" key="1">
    <source>
        <dbReference type="EMBL" id="MCR6544682.1"/>
    </source>
</evidence>
<dbReference type="RefSeq" id="WP_257912141.1">
    <property type="nucleotide sequence ID" value="NZ_JANPWE010000001.1"/>
</dbReference>
<proteinExistence type="predicted"/>
<dbReference type="Proteomes" id="UP001524944">
    <property type="component" value="Unassembled WGS sequence"/>
</dbReference>
<accession>A0ABT1Y1D7</accession>
<name>A0ABT1Y1D7_9FIRM</name>
<comment type="caution">
    <text evidence="1">The sequence shown here is derived from an EMBL/GenBank/DDBJ whole genome shotgun (WGS) entry which is preliminary data.</text>
</comment>
<reference evidence="1 2" key="1">
    <citation type="submission" date="2022-08" db="EMBL/GenBank/DDBJ databases">
        <title>Proteogenomics of the novel Dehalobacterium formicoaceticum strain EZ94 highlights a key role of methyltransferases during anaerobic dichloromethane degradation.</title>
        <authorList>
            <person name="Wasmund K."/>
        </authorList>
    </citation>
    <scope>NUCLEOTIDE SEQUENCE [LARGE SCALE GENOMIC DNA]</scope>
    <source>
        <strain evidence="1 2">EZ94</strain>
    </source>
</reference>